<dbReference type="Pfam" id="PF01636">
    <property type="entry name" value="APH"/>
    <property type="match status" value="1"/>
</dbReference>
<feature type="domain" description="Aminoglycoside phosphotransferase" evidence="2">
    <location>
        <begin position="22"/>
        <end position="271"/>
    </location>
</feature>
<organism evidence="3 4">
    <name type="scientific">Actinocrinis puniceicyclus</name>
    <dbReference type="NCBI Taxonomy" id="977794"/>
    <lineage>
        <taxon>Bacteria</taxon>
        <taxon>Bacillati</taxon>
        <taxon>Actinomycetota</taxon>
        <taxon>Actinomycetes</taxon>
        <taxon>Catenulisporales</taxon>
        <taxon>Actinospicaceae</taxon>
        <taxon>Actinocrinis</taxon>
    </lineage>
</organism>
<dbReference type="Gene3D" id="3.90.1200.10">
    <property type="match status" value="1"/>
</dbReference>
<keyword evidence="4" id="KW-1185">Reference proteome</keyword>
<dbReference type="InterPro" id="IPR011009">
    <property type="entry name" value="Kinase-like_dom_sf"/>
</dbReference>
<dbReference type="EMBL" id="JAGSXH010000176">
    <property type="protein sequence ID" value="MBS2966657.1"/>
    <property type="molecule type" value="Genomic_DNA"/>
</dbReference>
<comment type="similarity">
    <text evidence="1">Belongs to the pseudomonas-type ThrB family.</text>
</comment>
<gene>
    <name evidence="3" type="ORF">KGA66_26710</name>
</gene>
<evidence type="ECO:0000256" key="1">
    <source>
        <dbReference type="ARBA" id="ARBA00038240"/>
    </source>
</evidence>
<dbReference type="AlphaFoldDB" id="A0A8J7WUE4"/>
<dbReference type="PANTHER" id="PTHR21064:SF6">
    <property type="entry name" value="AMINOGLYCOSIDE PHOSPHOTRANSFERASE DOMAIN-CONTAINING PROTEIN"/>
    <property type="match status" value="1"/>
</dbReference>
<reference evidence="3" key="1">
    <citation type="submission" date="2021-04" db="EMBL/GenBank/DDBJ databases">
        <title>Genome based classification of Actinospica acidithermotolerans sp. nov., an actinobacterium isolated from an Indonesian hot spring.</title>
        <authorList>
            <person name="Kusuma A.B."/>
            <person name="Putra K.E."/>
            <person name="Nafisah S."/>
            <person name="Loh J."/>
            <person name="Nouioui I."/>
            <person name="Goodfellow M."/>
        </authorList>
    </citation>
    <scope>NUCLEOTIDE SEQUENCE</scope>
    <source>
        <strain evidence="3">DSM 45618</strain>
    </source>
</reference>
<dbReference type="PANTHER" id="PTHR21064">
    <property type="entry name" value="AMINOGLYCOSIDE PHOSPHOTRANSFERASE DOMAIN-CONTAINING PROTEIN-RELATED"/>
    <property type="match status" value="1"/>
</dbReference>
<name>A0A8J7WUE4_9ACTN</name>
<dbReference type="GO" id="GO:0019202">
    <property type="term" value="F:amino acid kinase activity"/>
    <property type="evidence" value="ECO:0007669"/>
    <property type="project" value="TreeGrafter"/>
</dbReference>
<sequence>MPRPSPLAALLRRYGIADVLGFRPLDEGLLNRSFAVYTRSRRLFLKHYLDQHPHAIRAQHAVTAALAARGLPVVPPLQDLSGRTLNLRGTRSFALYPWVYGRHCPGLTLELEQCRDLGALLGRLHRALAELLGPVAQPLAQPATGAAQASAKALRLLELLRARPQREGIDDLAEFRLVERLGLLAKLAHRRPTDRAQLTVGHVHGDFHGLNVFHRADGPVCAVVDWDRLGVQPYGEELVRSALILFVDPHDGQLDLARVREYVRGYVDVQPWMADELAAAVHRLWWERLTDFWMLSWRYERLDPRPDEQFPAASALVVWWTHHYEKVHDAFCG</sequence>
<evidence type="ECO:0000259" key="2">
    <source>
        <dbReference type="Pfam" id="PF01636"/>
    </source>
</evidence>
<dbReference type="RefSeq" id="WP_211471946.1">
    <property type="nucleotide sequence ID" value="NZ_JAGSXH010000176.1"/>
</dbReference>
<dbReference type="InterPro" id="IPR050249">
    <property type="entry name" value="Pseudomonas-type_ThrB"/>
</dbReference>
<dbReference type="Proteomes" id="UP000677913">
    <property type="component" value="Unassembled WGS sequence"/>
</dbReference>
<evidence type="ECO:0000313" key="4">
    <source>
        <dbReference type="Proteomes" id="UP000677913"/>
    </source>
</evidence>
<dbReference type="InterPro" id="IPR002575">
    <property type="entry name" value="Aminoglycoside_PTrfase"/>
</dbReference>
<proteinExistence type="inferred from homology"/>
<evidence type="ECO:0000313" key="3">
    <source>
        <dbReference type="EMBL" id="MBS2966657.1"/>
    </source>
</evidence>
<comment type="caution">
    <text evidence="3">The sequence shown here is derived from an EMBL/GenBank/DDBJ whole genome shotgun (WGS) entry which is preliminary data.</text>
</comment>
<accession>A0A8J7WUE4</accession>
<protein>
    <submittedName>
        <fullName evidence="3">Phosphotransferase</fullName>
    </submittedName>
</protein>
<dbReference type="Gene3D" id="3.30.200.20">
    <property type="entry name" value="Phosphorylase Kinase, domain 1"/>
    <property type="match status" value="1"/>
</dbReference>
<dbReference type="SUPFAM" id="SSF56112">
    <property type="entry name" value="Protein kinase-like (PK-like)"/>
    <property type="match status" value="1"/>
</dbReference>